<dbReference type="EMBL" id="CP060028">
    <property type="protein sequence ID" value="QND79984.1"/>
    <property type="molecule type" value="Genomic_DNA"/>
</dbReference>
<name>A0ABX6RDF0_PSEMX</name>
<gene>
    <name evidence="1" type="ORF">H4W19_16970</name>
</gene>
<dbReference type="Proteomes" id="UP000515506">
    <property type="component" value="Chromosome"/>
</dbReference>
<evidence type="ECO:0000313" key="2">
    <source>
        <dbReference type="Proteomes" id="UP000515506"/>
    </source>
</evidence>
<keyword evidence="2" id="KW-1185">Reference proteome</keyword>
<reference evidence="1 2" key="1">
    <citation type="submission" date="2020-08" db="EMBL/GenBank/DDBJ databases">
        <title>Streptomycin resistant and MDR strain, P. mexicana.</title>
        <authorList>
            <person name="Ganesh-kumar S."/>
            <person name="Zhe T."/>
            <person name="Yu Z."/>
            <person name="Min Y."/>
        </authorList>
    </citation>
    <scope>NUCLEOTIDE SEQUENCE [LARGE SCALE GENOMIC DNA]</scope>
    <source>
        <strain evidence="1 2">GTZY</strain>
    </source>
</reference>
<proteinExistence type="predicted"/>
<protein>
    <submittedName>
        <fullName evidence="1">Uncharacterized protein</fullName>
    </submittedName>
</protein>
<evidence type="ECO:0000313" key="1">
    <source>
        <dbReference type="EMBL" id="QND79984.1"/>
    </source>
</evidence>
<accession>A0ABX6RDF0</accession>
<sequence>MLSDKLMACLHDLTHGGRSMIFGQARGHVAEILLECILLSNAITNHAAAELVSLCTPPGSQIARRLNKLSRAYRDCFLKIPHGWSPAPSWLLPHGYLHGHNTKCHPELADALGYCWEAWIPGLAAPHAPLAD</sequence>
<organism evidence="1 2">
    <name type="scientific">Pseudoxanthomonas mexicana</name>
    <dbReference type="NCBI Taxonomy" id="128785"/>
    <lineage>
        <taxon>Bacteria</taxon>
        <taxon>Pseudomonadati</taxon>
        <taxon>Pseudomonadota</taxon>
        <taxon>Gammaproteobacteria</taxon>
        <taxon>Lysobacterales</taxon>
        <taxon>Lysobacteraceae</taxon>
        <taxon>Pseudoxanthomonas</taxon>
    </lineage>
</organism>